<dbReference type="PANTHER" id="PTHR13168:SF0">
    <property type="entry name" value="C-MYC-BINDING PROTEIN"/>
    <property type="match status" value="1"/>
</dbReference>
<evidence type="ECO:0000256" key="3">
    <source>
        <dbReference type="ARBA" id="ARBA00023242"/>
    </source>
</evidence>
<name>A0AAJ6QWR0_9ACAR</name>
<reference evidence="5" key="1">
    <citation type="submission" date="2025-08" db="UniProtKB">
        <authorList>
            <consortium name="RefSeq"/>
        </authorList>
    </citation>
    <scope>IDENTIFICATION</scope>
</reference>
<dbReference type="PANTHER" id="PTHR13168">
    <property type="entry name" value="ASSOCIATE OF C-MYC AMY-1"/>
    <property type="match status" value="1"/>
</dbReference>
<comment type="subcellular location">
    <subcellularLocation>
        <location evidence="1">Nucleus</location>
    </subcellularLocation>
</comment>
<organism evidence="4 5">
    <name type="scientific">Galendromus occidentalis</name>
    <name type="common">western predatory mite</name>
    <dbReference type="NCBI Taxonomy" id="34638"/>
    <lineage>
        <taxon>Eukaryota</taxon>
        <taxon>Metazoa</taxon>
        <taxon>Ecdysozoa</taxon>
        <taxon>Arthropoda</taxon>
        <taxon>Chelicerata</taxon>
        <taxon>Arachnida</taxon>
        <taxon>Acari</taxon>
        <taxon>Parasitiformes</taxon>
        <taxon>Mesostigmata</taxon>
        <taxon>Gamasina</taxon>
        <taxon>Phytoseioidea</taxon>
        <taxon>Phytoseiidae</taxon>
        <taxon>Typhlodrominae</taxon>
        <taxon>Galendromus</taxon>
    </lineage>
</organism>
<comment type="similarity">
    <text evidence="2">Belongs to the AMY1 family.</text>
</comment>
<accession>A0AAJ6QWR0</accession>
<evidence type="ECO:0000256" key="1">
    <source>
        <dbReference type="ARBA" id="ARBA00004123"/>
    </source>
</evidence>
<dbReference type="GO" id="GO:0005634">
    <property type="term" value="C:nucleus"/>
    <property type="evidence" value="ECO:0007669"/>
    <property type="project" value="UniProtKB-SubCell"/>
</dbReference>
<dbReference type="GO" id="GO:0003713">
    <property type="term" value="F:transcription coactivator activity"/>
    <property type="evidence" value="ECO:0007669"/>
    <property type="project" value="InterPro"/>
</dbReference>
<evidence type="ECO:0000313" key="4">
    <source>
        <dbReference type="Proteomes" id="UP000694867"/>
    </source>
</evidence>
<evidence type="ECO:0000313" key="5">
    <source>
        <dbReference type="RefSeq" id="XP_003746364.1"/>
    </source>
</evidence>
<dbReference type="InterPro" id="IPR026060">
    <property type="entry name" value="AMY1"/>
</dbReference>
<gene>
    <name evidence="5" type="primary">LOC100901988</name>
</gene>
<sequence>MDMESKREEFRKYLEKGGALQALNCALARLYEMQEKPPDPLSFIAELLQQYADTSKLEEAKEVTPSKPNGTPIGNGALIEDGYEASFLSDKDDMMEDDGTMSRL</sequence>
<dbReference type="Proteomes" id="UP000694867">
    <property type="component" value="Unplaced"/>
</dbReference>
<dbReference type="PRINTS" id="PR02028">
    <property type="entry name" value="CMYCBINDINGP"/>
</dbReference>
<proteinExistence type="inferred from homology"/>
<dbReference type="KEGG" id="goe:100901988"/>
<keyword evidence="3" id="KW-0539">Nucleus</keyword>
<dbReference type="GeneID" id="100901988"/>
<dbReference type="RefSeq" id="XP_003746364.1">
    <property type="nucleotide sequence ID" value="XM_003746316.2"/>
</dbReference>
<protein>
    <submittedName>
        <fullName evidence="5">Uncharacterized protein LOC100901988</fullName>
    </submittedName>
</protein>
<keyword evidence="4" id="KW-1185">Reference proteome</keyword>
<dbReference type="AlphaFoldDB" id="A0AAJ6QWR0"/>
<evidence type="ECO:0000256" key="2">
    <source>
        <dbReference type="ARBA" id="ARBA00009389"/>
    </source>
</evidence>